<accession>A0ABR8SQB5</accession>
<comment type="caution">
    <text evidence="1">The sequence shown here is derived from an EMBL/GenBank/DDBJ whole genome shotgun (WGS) entry which is preliminary data.</text>
</comment>
<name>A0ABR8SQB5_9BACL</name>
<evidence type="ECO:0000313" key="2">
    <source>
        <dbReference type="Proteomes" id="UP000603641"/>
    </source>
</evidence>
<evidence type="ECO:0000313" key="1">
    <source>
        <dbReference type="EMBL" id="MBD7965692.1"/>
    </source>
</evidence>
<dbReference type="RefSeq" id="WP_191754928.1">
    <property type="nucleotide sequence ID" value="NZ_JACSQM010000008.1"/>
</dbReference>
<reference evidence="1 2" key="1">
    <citation type="submission" date="2020-08" db="EMBL/GenBank/DDBJ databases">
        <title>A Genomic Blueprint of the Chicken Gut Microbiome.</title>
        <authorList>
            <person name="Gilroy R."/>
            <person name="Ravi A."/>
            <person name="Getino M."/>
            <person name="Pursley I."/>
            <person name="Horton D.L."/>
            <person name="Alikhan N.-F."/>
            <person name="Baker D."/>
            <person name="Gharbi K."/>
            <person name="Hall N."/>
            <person name="Watson M."/>
            <person name="Adriaenssens E.M."/>
            <person name="Foster-Nyarko E."/>
            <person name="Jarju S."/>
            <person name="Secka A."/>
            <person name="Antonio M."/>
            <person name="Oren A."/>
            <person name="Chaudhuri R."/>
            <person name="La Ragione R.M."/>
            <person name="Hildebrand F."/>
            <person name="Pallen M.J."/>
        </authorList>
    </citation>
    <scope>NUCLEOTIDE SEQUENCE [LARGE SCALE GENOMIC DNA]</scope>
    <source>
        <strain evidence="1 2">Sa2CUA10</strain>
    </source>
</reference>
<evidence type="ECO:0008006" key="3">
    <source>
        <dbReference type="Google" id="ProtNLM"/>
    </source>
</evidence>
<dbReference type="EMBL" id="JACSQM010000008">
    <property type="protein sequence ID" value="MBD7965692.1"/>
    <property type="molecule type" value="Genomic_DNA"/>
</dbReference>
<proteinExistence type="predicted"/>
<protein>
    <recommendedName>
        <fullName evidence="3">WYL domain-containing protein</fullName>
    </recommendedName>
</protein>
<keyword evidence="2" id="KW-1185">Reference proteome</keyword>
<gene>
    <name evidence="1" type="ORF">H9648_16635</name>
</gene>
<organism evidence="1 2">
    <name type="scientific">Fictibacillus norfolkensis</name>
    <dbReference type="NCBI Taxonomy" id="2762233"/>
    <lineage>
        <taxon>Bacteria</taxon>
        <taxon>Bacillati</taxon>
        <taxon>Bacillota</taxon>
        <taxon>Bacilli</taxon>
        <taxon>Bacillales</taxon>
        <taxon>Fictibacillaceae</taxon>
        <taxon>Fictibacillus</taxon>
    </lineage>
</organism>
<dbReference type="Proteomes" id="UP000603641">
    <property type="component" value="Unassembled WGS sequence"/>
</dbReference>
<sequence>MTNLLMRCIQERVGIEMIYLSQKGDISHRFIIPYSFDGHIIKGYCSAKKQIRSFHIRNILSVHSRFLSS</sequence>